<dbReference type="Proteomes" id="UP001432322">
    <property type="component" value="Unassembled WGS sequence"/>
</dbReference>
<name>A0AAV5UQ47_9BILA</name>
<reference evidence="1" key="1">
    <citation type="submission" date="2023-10" db="EMBL/GenBank/DDBJ databases">
        <title>Genome assembly of Pristionchus species.</title>
        <authorList>
            <person name="Yoshida K."/>
            <person name="Sommer R.J."/>
        </authorList>
    </citation>
    <scope>NUCLEOTIDE SEQUENCE</scope>
    <source>
        <strain evidence="1">RS5133</strain>
    </source>
</reference>
<dbReference type="AlphaFoldDB" id="A0AAV5UQ47"/>
<proteinExistence type="predicted"/>
<protein>
    <recommendedName>
        <fullName evidence="3">RING-type domain-containing protein</fullName>
    </recommendedName>
</protein>
<organism evidence="1 2">
    <name type="scientific">Pristionchus fissidentatus</name>
    <dbReference type="NCBI Taxonomy" id="1538716"/>
    <lineage>
        <taxon>Eukaryota</taxon>
        <taxon>Metazoa</taxon>
        <taxon>Ecdysozoa</taxon>
        <taxon>Nematoda</taxon>
        <taxon>Chromadorea</taxon>
        <taxon>Rhabditida</taxon>
        <taxon>Rhabditina</taxon>
        <taxon>Diplogasteromorpha</taxon>
        <taxon>Diplogasteroidea</taxon>
        <taxon>Neodiplogasteridae</taxon>
        <taxon>Pristionchus</taxon>
    </lineage>
</organism>
<feature type="non-terminal residue" evidence="1">
    <location>
        <position position="1"/>
    </location>
</feature>
<evidence type="ECO:0000313" key="2">
    <source>
        <dbReference type="Proteomes" id="UP001432322"/>
    </source>
</evidence>
<sequence>LLRSLDRSHRTEIAGLVHCGVCGEFLKEPKKDDEQGTSTPFLSSLLSAFWPSDNIVLGQLLCGHYYCDVMCMVKIDNITSVTCTFCARVSDLAAAQIERPAKDIGKFIDAMKNRFECVKCKCSHPTENDAREIRGFVMKEKKCVWCTLEDRDVFVA</sequence>
<dbReference type="EMBL" id="BTSY01000001">
    <property type="protein sequence ID" value="GMT08808.1"/>
    <property type="molecule type" value="Genomic_DNA"/>
</dbReference>
<evidence type="ECO:0008006" key="3">
    <source>
        <dbReference type="Google" id="ProtNLM"/>
    </source>
</evidence>
<keyword evidence="2" id="KW-1185">Reference proteome</keyword>
<accession>A0AAV5UQ47</accession>
<evidence type="ECO:0000313" key="1">
    <source>
        <dbReference type="EMBL" id="GMT08808.1"/>
    </source>
</evidence>
<gene>
    <name evidence="1" type="ORF">PFISCL1PPCAC_105</name>
</gene>
<comment type="caution">
    <text evidence="1">The sequence shown here is derived from an EMBL/GenBank/DDBJ whole genome shotgun (WGS) entry which is preliminary data.</text>
</comment>